<dbReference type="InterPro" id="IPR025110">
    <property type="entry name" value="AMP-bd_C"/>
</dbReference>
<evidence type="ECO:0000256" key="2">
    <source>
        <dbReference type="ARBA" id="ARBA00022598"/>
    </source>
</evidence>
<dbReference type="Proteomes" id="UP000502035">
    <property type="component" value="Chromosome"/>
</dbReference>
<dbReference type="EMBL" id="CP049866">
    <property type="protein sequence ID" value="QIK76188.1"/>
    <property type="molecule type" value="Genomic_DNA"/>
</dbReference>
<evidence type="ECO:0000256" key="1">
    <source>
        <dbReference type="ARBA" id="ARBA00006432"/>
    </source>
</evidence>
<name>A0A6G7YHS4_9ACTN</name>
<keyword evidence="2 4" id="KW-0436">Ligase</keyword>
<dbReference type="InterPro" id="IPR042099">
    <property type="entry name" value="ANL_N_sf"/>
</dbReference>
<organism evidence="4 5">
    <name type="scientific">Nocardioides piscis</name>
    <dbReference type="NCBI Taxonomy" id="2714938"/>
    <lineage>
        <taxon>Bacteria</taxon>
        <taxon>Bacillati</taxon>
        <taxon>Actinomycetota</taxon>
        <taxon>Actinomycetes</taxon>
        <taxon>Propionibacteriales</taxon>
        <taxon>Nocardioidaceae</taxon>
        <taxon>Nocardioides</taxon>
    </lineage>
</organism>
<evidence type="ECO:0000313" key="5">
    <source>
        <dbReference type="Proteomes" id="UP000502035"/>
    </source>
</evidence>
<keyword evidence="5" id="KW-1185">Reference proteome</keyword>
<dbReference type="InterPro" id="IPR045851">
    <property type="entry name" value="AMP-bd_C_sf"/>
</dbReference>
<reference evidence="4 5" key="1">
    <citation type="submission" date="2020-03" db="EMBL/GenBank/DDBJ databases">
        <title>Nocardioides sp. nov., isolated from fish.</title>
        <authorList>
            <person name="Hyun D.-W."/>
            <person name="Bae J.-W."/>
        </authorList>
    </citation>
    <scope>NUCLEOTIDE SEQUENCE [LARGE SCALE GENOMIC DNA]</scope>
    <source>
        <strain evidence="4 5">HDW12A</strain>
    </source>
</reference>
<dbReference type="PANTHER" id="PTHR43201">
    <property type="entry name" value="ACYL-COA SYNTHETASE"/>
    <property type="match status" value="1"/>
</dbReference>
<dbReference type="AlphaFoldDB" id="A0A6G7YHS4"/>
<evidence type="ECO:0000313" key="4">
    <source>
        <dbReference type="EMBL" id="QIK76188.1"/>
    </source>
</evidence>
<accession>A0A6G7YHS4</accession>
<dbReference type="GO" id="GO:0031956">
    <property type="term" value="F:medium-chain fatty acid-CoA ligase activity"/>
    <property type="evidence" value="ECO:0007669"/>
    <property type="project" value="TreeGrafter"/>
</dbReference>
<dbReference type="PANTHER" id="PTHR43201:SF5">
    <property type="entry name" value="MEDIUM-CHAIN ACYL-COA LIGASE ACSF2, MITOCHONDRIAL"/>
    <property type="match status" value="1"/>
</dbReference>
<dbReference type="SUPFAM" id="SSF56801">
    <property type="entry name" value="Acetyl-CoA synthetase-like"/>
    <property type="match status" value="1"/>
</dbReference>
<comment type="similarity">
    <text evidence="1">Belongs to the ATP-dependent AMP-binding enzyme family.</text>
</comment>
<proteinExistence type="inferred from homology"/>
<dbReference type="GO" id="GO:0006631">
    <property type="term" value="P:fatty acid metabolic process"/>
    <property type="evidence" value="ECO:0007669"/>
    <property type="project" value="TreeGrafter"/>
</dbReference>
<gene>
    <name evidence="4" type="ORF">G7071_12855</name>
</gene>
<dbReference type="Gene3D" id="3.40.50.12780">
    <property type="entry name" value="N-terminal domain of ligase-like"/>
    <property type="match status" value="1"/>
</dbReference>
<sequence>MDVLGAEDPLVAFTDAHREHRLLALRTSGTAGSPRTVVRTTESWMESFPHVSALLGIDSSSRVWVPGPITATMNLFAAAHADWAGAALATGPHDATHAHLTPWALRRELATRPGDLAGLHVLTAGDRLERTTYDAARSVGAEVSHYYGAAELSFVAWGDHADALRPFPGVEVASRDGALWVRSPYTCQGYREDEHLLQRDAEGWVGVGDRGEVVDGFVRVHGRDGGITTGGATVLVADIERPLREQTTGDLAVVGLPHADLGEVVVAVVSRHDDVARLASHARRVLDPAQRPRRWLHLDPLPRNPTGKIDRVALAAEVAAMAARGGDE</sequence>
<dbReference type="RefSeq" id="WP_166319386.1">
    <property type="nucleotide sequence ID" value="NZ_CP049866.1"/>
</dbReference>
<evidence type="ECO:0000259" key="3">
    <source>
        <dbReference type="Pfam" id="PF13193"/>
    </source>
</evidence>
<dbReference type="KEGG" id="npi:G7071_12855"/>
<dbReference type="Gene3D" id="3.30.300.30">
    <property type="match status" value="1"/>
</dbReference>
<protein>
    <submittedName>
        <fullName evidence="4">Long-chain fatty acid--CoA ligase</fullName>
    </submittedName>
</protein>
<feature type="domain" description="AMP-binding enzyme C-terminal" evidence="3">
    <location>
        <begin position="250"/>
        <end position="308"/>
    </location>
</feature>
<dbReference type="Pfam" id="PF13193">
    <property type="entry name" value="AMP-binding_C"/>
    <property type="match status" value="1"/>
</dbReference>